<proteinExistence type="predicted"/>
<evidence type="ECO:0000256" key="1">
    <source>
        <dbReference type="SAM" id="MobiDB-lite"/>
    </source>
</evidence>
<name>A0A0D0P919_PSEFL</name>
<evidence type="ECO:0000313" key="2">
    <source>
        <dbReference type="EMBL" id="KIQ58819.1"/>
    </source>
</evidence>
<dbReference type="EMBL" id="JXNZ01000114">
    <property type="protein sequence ID" value="KIQ58819.1"/>
    <property type="molecule type" value="Genomic_DNA"/>
</dbReference>
<dbReference type="PATRIC" id="fig|294.124.peg.2847"/>
<comment type="caution">
    <text evidence="2">The sequence shown here is derived from an EMBL/GenBank/DDBJ whole genome shotgun (WGS) entry which is preliminary data.</text>
</comment>
<sequence length="60" mass="5893">MANSGNKNPGNFANDRDKASEAGKKGGQASGGNNTNDRQKGSGAGSKGNERGQGGGGRKS</sequence>
<dbReference type="Proteomes" id="UP000032101">
    <property type="component" value="Unassembled WGS sequence"/>
</dbReference>
<dbReference type="AlphaFoldDB" id="A0A0D0P919"/>
<feature type="compositionally biased region" description="Basic and acidic residues" evidence="1">
    <location>
        <begin position="14"/>
        <end position="24"/>
    </location>
</feature>
<protein>
    <submittedName>
        <fullName evidence="2">General stress protein</fullName>
    </submittedName>
</protein>
<reference evidence="2 3" key="1">
    <citation type="submission" date="2015-01" db="EMBL/GenBank/DDBJ databases">
        <title>Draft Genome Sequence of the Biocontrol and Plant Growth-Promoting Rhizobacteria (PGPR) Pseudomonas fluorescens UM270.</title>
        <authorList>
            <person name="Hernandez-Salmeron J.E."/>
            <person name="Santoyo G."/>
            <person name="Moreno-Hagelsieb G."/>
            <person name="Hernandez-Leon R."/>
        </authorList>
    </citation>
    <scope>NUCLEOTIDE SEQUENCE [LARGE SCALE GENOMIC DNA]</scope>
    <source>
        <strain evidence="2 3">UM270</strain>
    </source>
</reference>
<evidence type="ECO:0000313" key="3">
    <source>
        <dbReference type="Proteomes" id="UP000032101"/>
    </source>
</evidence>
<dbReference type="Pfam" id="PF10685">
    <property type="entry name" value="KGG"/>
    <property type="match status" value="1"/>
</dbReference>
<accession>A0A0D0P919</accession>
<dbReference type="RefSeq" id="WP_042730353.1">
    <property type="nucleotide sequence ID" value="NZ_JXNZ01000114.1"/>
</dbReference>
<dbReference type="InterPro" id="IPR019626">
    <property type="entry name" value="Stress-induced_KGG_rpt"/>
</dbReference>
<feature type="region of interest" description="Disordered" evidence="1">
    <location>
        <begin position="1"/>
        <end position="60"/>
    </location>
</feature>
<feature type="compositionally biased region" description="Gly residues" evidence="1">
    <location>
        <begin position="42"/>
        <end position="60"/>
    </location>
</feature>
<organism evidence="2 3">
    <name type="scientific">Pseudomonas fluorescens</name>
    <dbReference type="NCBI Taxonomy" id="294"/>
    <lineage>
        <taxon>Bacteria</taxon>
        <taxon>Pseudomonadati</taxon>
        <taxon>Pseudomonadota</taxon>
        <taxon>Gammaproteobacteria</taxon>
        <taxon>Pseudomonadales</taxon>
        <taxon>Pseudomonadaceae</taxon>
        <taxon>Pseudomonas</taxon>
    </lineage>
</organism>
<gene>
    <name evidence="2" type="ORF">RL74_13805</name>
</gene>
<feature type="compositionally biased region" description="Polar residues" evidence="1">
    <location>
        <begin position="1"/>
        <end position="11"/>
    </location>
</feature>
<dbReference type="OrthoDB" id="6545243at2"/>